<name>A0A6P9E2K3_JUGRE</name>
<feature type="binding site" evidence="5">
    <location>
        <position position="584"/>
    </location>
    <ligand>
        <name>Fe cation</name>
        <dbReference type="ChEBI" id="CHEBI:24875"/>
        <note>catalytic</note>
    </ligand>
</feature>
<keyword evidence="2 5" id="KW-0479">Metal-binding</keyword>
<gene>
    <name evidence="7" type="primary">LOC109009417</name>
</gene>
<evidence type="ECO:0000256" key="1">
    <source>
        <dbReference type="ARBA" id="ARBA00006787"/>
    </source>
</evidence>
<accession>A0A6P9E2K3</accession>
<evidence type="ECO:0000256" key="4">
    <source>
        <dbReference type="ARBA" id="ARBA00023004"/>
    </source>
</evidence>
<dbReference type="PANTHER" id="PTHR10543:SF142">
    <property type="entry name" value="OS06G0162550 PROTEIN"/>
    <property type="match status" value="1"/>
</dbReference>
<evidence type="ECO:0000256" key="3">
    <source>
        <dbReference type="ARBA" id="ARBA00022964"/>
    </source>
</evidence>
<dbReference type="Proteomes" id="UP000235220">
    <property type="component" value="Chromosome 11"/>
</dbReference>
<evidence type="ECO:0000256" key="2">
    <source>
        <dbReference type="ARBA" id="ARBA00022723"/>
    </source>
</evidence>
<dbReference type="PANTHER" id="PTHR10543">
    <property type="entry name" value="BETA-CAROTENE DIOXYGENASE"/>
    <property type="match status" value="1"/>
</dbReference>
<proteinExistence type="inferred from homology"/>
<dbReference type="Pfam" id="PF03055">
    <property type="entry name" value="RPE65"/>
    <property type="match status" value="1"/>
</dbReference>
<reference evidence="7" key="1">
    <citation type="submission" date="2025-08" db="UniProtKB">
        <authorList>
            <consortium name="RefSeq"/>
        </authorList>
    </citation>
    <scope>IDENTIFICATION</scope>
    <source>
        <tissue evidence="7">Leaves</tissue>
    </source>
</reference>
<sequence length="596" mass="67566">MAFQVNCSIERRPTLSHNFDHFKTLFSSVFKPILREVQQVHMHIDVSRTMKNASAQMLDAFVDSVFEFADQPLLPSQDNFSPVDELKEAVLITEIEGGIPDNFREGVYIRNGPNPLFGGLKLTKSVFGRSSHTWVEGEGMLHALYFNKDGDGRWNVVYNNRHVQTETFKLEKQRNKPSFLPAIEGDSPAILSAYLLNLLRFGMVNKYISNTNIFEHSGKYYSVAENDVPQEIDICTLKTLDNWDVNGAWKRPFTSHPKRAPGSGELVIIGVDAVKPFLEVGLISADGKKLIHKVDLGLNRSSLIHDIGVTQRYLVIMDFPLTIDIKRLIRGGPLIKYNKEEYARIGIMPRYGDSDSIKWFDVEPNTTFHILNSFEDGDEVVVWGCRALDSIIPGPDMGLNKFEWFSRRFKPINCKEEKNPSNSTEDGSLFTRCYEWRLDMQTGEVRERNLTATEFSMEFPIINGNFTGVKNKYGYTQVVDSIASSTSGMMKFGGLAKLHFEEPDQEEPIKVQYHMFEENIFCSGAAFVPKGSAGSSEEDDGWIITFVHNEDTNISKVYIFDTKKFSGEPVAKITLPFRVPYGFHGAFMPISSLQTR</sequence>
<evidence type="ECO:0000313" key="7">
    <source>
        <dbReference type="RefSeq" id="XP_035538498.1"/>
    </source>
</evidence>
<dbReference type="InterPro" id="IPR004294">
    <property type="entry name" value="Carotenoid_Oase"/>
</dbReference>
<dbReference type="GO" id="GO:0016121">
    <property type="term" value="P:carotene catabolic process"/>
    <property type="evidence" value="ECO:0000318"/>
    <property type="project" value="GO_Central"/>
</dbReference>
<evidence type="ECO:0000313" key="6">
    <source>
        <dbReference type="Proteomes" id="UP000235220"/>
    </source>
</evidence>
<dbReference type="RefSeq" id="XP_035538498.1">
    <property type="nucleotide sequence ID" value="XM_035682605.1"/>
</dbReference>
<keyword evidence="6" id="KW-1185">Reference proteome</keyword>
<dbReference type="Gramene" id="Jr11_26900_p1">
    <property type="protein sequence ID" value="cds.Jr11_26900_p1"/>
    <property type="gene ID" value="Jr11_26900"/>
</dbReference>
<dbReference type="GO" id="GO:0010436">
    <property type="term" value="F:carotenoid dioxygenase activity"/>
    <property type="evidence" value="ECO:0000318"/>
    <property type="project" value="GO_Central"/>
</dbReference>
<comment type="similarity">
    <text evidence="1">Belongs to the carotenoid oxygenase family.</text>
</comment>
<feature type="binding site" evidence="5">
    <location>
        <position position="305"/>
    </location>
    <ligand>
        <name>Fe cation</name>
        <dbReference type="ChEBI" id="CHEBI:24875"/>
        <note>catalytic</note>
    </ligand>
</feature>
<feature type="binding site" evidence="5">
    <location>
        <position position="369"/>
    </location>
    <ligand>
        <name>Fe cation</name>
        <dbReference type="ChEBI" id="CHEBI:24875"/>
        <note>catalytic</note>
    </ligand>
</feature>
<keyword evidence="4 5" id="KW-0408">Iron</keyword>
<comment type="cofactor">
    <cofactor evidence="5">
        <name>Fe(2+)</name>
        <dbReference type="ChEBI" id="CHEBI:29033"/>
    </cofactor>
    <text evidence="5">Binds 1 Fe(2+) ion per subunit.</text>
</comment>
<dbReference type="GO" id="GO:0009570">
    <property type="term" value="C:chloroplast stroma"/>
    <property type="evidence" value="ECO:0000318"/>
    <property type="project" value="GO_Central"/>
</dbReference>
<dbReference type="AlphaFoldDB" id="A0A6P9E2K3"/>
<dbReference type="GeneID" id="109009417"/>
<protein>
    <submittedName>
        <fullName evidence="7">Carotenoid 9,10(9',10')-cleavage dioxygenase-like</fullName>
    </submittedName>
</protein>
<feature type="binding site" evidence="5">
    <location>
        <position position="256"/>
    </location>
    <ligand>
        <name>Fe cation</name>
        <dbReference type="ChEBI" id="CHEBI:24875"/>
        <note>catalytic</note>
    </ligand>
</feature>
<dbReference type="OrthoDB" id="1069523at2759"/>
<keyword evidence="3" id="KW-0560">Oxidoreductase</keyword>
<keyword evidence="3" id="KW-0223">Dioxygenase</keyword>
<evidence type="ECO:0000256" key="5">
    <source>
        <dbReference type="PIRSR" id="PIRSR604294-1"/>
    </source>
</evidence>
<organism evidence="6 7">
    <name type="scientific">Juglans regia</name>
    <name type="common">English walnut</name>
    <dbReference type="NCBI Taxonomy" id="51240"/>
    <lineage>
        <taxon>Eukaryota</taxon>
        <taxon>Viridiplantae</taxon>
        <taxon>Streptophyta</taxon>
        <taxon>Embryophyta</taxon>
        <taxon>Tracheophyta</taxon>
        <taxon>Spermatophyta</taxon>
        <taxon>Magnoliopsida</taxon>
        <taxon>eudicotyledons</taxon>
        <taxon>Gunneridae</taxon>
        <taxon>Pentapetalae</taxon>
        <taxon>rosids</taxon>
        <taxon>fabids</taxon>
        <taxon>Fagales</taxon>
        <taxon>Juglandaceae</taxon>
        <taxon>Juglans</taxon>
    </lineage>
</organism>
<dbReference type="KEGG" id="jre:109009417"/>
<dbReference type="GO" id="GO:0046872">
    <property type="term" value="F:metal ion binding"/>
    <property type="evidence" value="ECO:0007669"/>
    <property type="project" value="UniProtKB-KW"/>
</dbReference>